<proteinExistence type="inferred from homology"/>
<feature type="chain" id="PRO_5041911869" description="SHSP domain-containing protein" evidence="3">
    <location>
        <begin position="25"/>
        <end position="437"/>
    </location>
</feature>
<dbReference type="EMBL" id="JADGJQ010000038">
    <property type="protein sequence ID" value="KAJ3176714.1"/>
    <property type="molecule type" value="Genomic_DNA"/>
</dbReference>
<evidence type="ECO:0000256" key="1">
    <source>
        <dbReference type="PROSITE-ProRule" id="PRU00285"/>
    </source>
</evidence>
<name>A0AAD5XQ42_9FUNG</name>
<comment type="similarity">
    <text evidence="1 2">Belongs to the small heat shock protein (HSP20) family.</text>
</comment>
<dbReference type="InterPro" id="IPR008978">
    <property type="entry name" value="HSP20-like_chaperone"/>
</dbReference>
<keyword evidence="3" id="KW-0732">Signal</keyword>
<dbReference type="Gene3D" id="2.60.40.790">
    <property type="match status" value="1"/>
</dbReference>
<evidence type="ECO:0000256" key="3">
    <source>
        <dbReference type="SAM" id="SignalP"/>
    </source>
</evidence>
<dbReference type="Pfam" id="PF00011">
    <property type="entry name" value="HSP20"/>
    <property type="match status" value="1"/>
</dbReference>
<dbReference type="InterPro" id="IPR002068">
    <property type="entry name" value="A-crystallin/Hsp20_dom"/>
</dbReference>
<dbReference type="Proteomes" id="UP001212152">
    <property type="component" value="Unassembled WGS sequence"/>
</dbReference>
<evidence type="ECO:0000313" key="6">
    <source>
        <dbReference type="Proteomes" id="UP001212152"/>
    </source>
</evidence>
<accession>A0AAD5XQ42</accession>
<evidence type="ECO:0000256" key="2">
    <source>
        <dbReference type="RuleBase" id="RU003616"/>
    </source>
</evidence>
<evidence type="ECO:0000313" key="5">
    <source>
        <dbReference type="EMBL" id="KAJ3176714.1"/>
    </source>
</evidence>
<comment type="caution">
    <text evidence="5">The sequence shown here is derived from an EMBL/GenBank/DDBJ whole genome shotgun (WGS) entry which is preliminary data.</text>
</comment>
<protein>
    <recommendedName>
        <fullName evidence="4">SHSP domain-containing protein</fullName>
    </recommendedName>
</protein>
<gene>
    <name evidence="5" type="ORF">HDU87_004853</name>
</gene>
<evidence type="ECO:0000259" key="4">
    <source>
        <dbReference type="PROSITE" id="PS01031"/>
    </source>
</evidence>
<organism evidence="5 6">
    <name type="scientific">Geranomyces variabilis</name>
    <dbReference type="NCBI Taxonomy" id="109894"/>
    <lineage>
        <taxon>Eukaryota</taxon>
        <taxon>Fungi</taxon>
        <taxon>Fungi incertae sedis</taxon>
        <taxon>Chytridiomycota</taxon>
        <taxon>Chytridiomycota incertae sedis</taxon>
        <taxon>Chytridiomycetes</taxon>
        <taxon>Spizellomycetales</taxon>
        <taxon>Powellomycetaceae</taxon>
        <taxon>Geranomyces</taxon>
    </lineage>
</organism>
<feature type="domain" description="SHSP" evidence="4">
    <location>
        <begin position="104"/>
        <end position="218"/>
    </location>
</feature>
<dbReference type="SUPFAM" id="SSF49764">
    <property type="entry name" value="HSP20-like chaperones"/>
    <property type="match status" value="1"/>
</dbReference>
<dbReference type="CDD" id="cd06464">
    <property type="entry name" value="ACD_sHsps-like"/>
    <property type="match status" value="1"/>
</dbReference>
<reference evidence="5" key="1">
    <citation type="submission" date="2020-05" db="EMBL/GenBank/DDBJ databases">
        <title>Phylogenomic resolution of chytrid fungi.</title>
        <authorList>
            <person name="Stajich J.E."/>
            <person name="Amses K."/>
            <person name="Simmons R."/>
            <person name="Seto K."/>
            <person name="Myers J."/>
            <person name="Bonds A."/>
            <person name="Quandt C.A."/>
            <person name="Barry K."/>
            <person name="Liu P."/>
            <person name="Grigoriev I."/>
            <person name="Longcore J.E."/>
            <person name="James T.Y."/>
        </authorList>
    </citation>
    <scope>NUCLEOTIDE SEQUENCE</scope>
    <source>
        <strain evidence="5">JEL0379</strain>
    </source>
</reference>
<dbReference type="AlphaFoldDB" id="A0AAD5XQ42"/>
<sequence>MPSSSASLALALVASSAVIASTDAFWLIPGSTHDDVSVARIADQTAAQRFRNVIADKYAQVANAVPTAVGGSGSHKAAAATPVWEDLLLALDEVSADVGYSASKFKGTLGRGIYMRETEDEYLLAMDVAGLHTNEVEITADKGTLRIKGERECPHVVGTGKVDPLCISRHYDASFTFPSDADEERANGNLDAGVVRVFVPKIKGQPRGVGRVIKLTGDAADYVYTETGAKRGVDATVEGVNAAAESVAAAAAAASASAAAAYDTAAGTVNRVVDNVVGSVYGVAENAKIAGNQASASAVSAGTHATASVRSAAAAATDAAARASAAAAASASSVSASIASAGHSATRAAGASASHASKSASSLASAASKSAKSAASHASATGAAATNSAKSAASAATETATPGLVERLHDQYVKPIKEHIYSSGSAEGSVPIKKEEL</sequence>
<feature type="signal peptide" evidence="3">
    <location>
        <begin position="1"/>
        <end position="24"/>
    </location>
</feature>
<dbReference type="PROSITE" id="PS01031">
    <property type="entry name" value="SHSP"/>
    <property type="match status" value="1"/>
</dbReference>
<keyword evidence="6" id="KW-1185">Reference proteome</keyword>